<evidence type="ECO:0000313" key="9">
    <source>
        <dbReference type="Proteomes" id="UP000241912"/>
    </source>
</evidence>
<feature type="transmembrane region" description="Helical" evidence="7">
    <location>
        <begin position="67"/>
        <end position="87"/>
    </location>
</feature>
<organism evidence="8 9">
    <name type="scientific">Nitrosomonas supralitoralis</name>
    <dbReference type="NCBI Taxonomy" id="2116706"/>
    <lineage>
        <taxon>Bacteria</taxon>
        <taxon>Pseudomonadati</taxon>
        <taxon>Pseudomonadota</taxon>
        <taxon>Betaproteobacteria</taxon>
        <taxon>Nitrosomonadales</taxon>
        <taxon>Nitrosomonadaceae</taxon>
        <taxon>Nitrosomonas</taxon>
    </lineage>
</organism>
<evidence type="ECO:0000256" key="2">
    <source>
        <dbReference type="ARBA" id="ARBA00006679"/>
    </source>
</evidence>
<keyword evidence="3" id="KW-1003">Cell membrane</keyword>
<sequence>MEKINQLIARVFLGQIFLISGFFKISGYESTQGYMEAMGVPGMVLPLVIALEMIGGLAIMAGWQTRLASMALAIFTLVAAVIFHSNFSDQIQMIMFMKNIAITGGFLLLAVYGAGAYSLDSYRNKL</sequence>
<proteinExistence type="inferred from homology"/>
<keyword evidence="6 7" id="KW-0472">Membrane</keyword>
<keyword evidence="4 7" id="KW-0812">Transmembrane</keyword>
<feature type="transmembrane region" description="Helical" evidence="7">
    <location>
        <begin position="7"/>
        <end position="26"/>
    </location>
</feature>
<evidence type="ECO:0000256" key="5">
    <source>
        <dbReference type="ARBA" id="ARBA00022989"/>
    </source>
</evidence>
<dbReference type="Pfam" id="PF07681">
    <property type="entry name" value="DoxX"/>
    <property type="match status" value="1"/>
</dbReference>
<comment type="caution">
    <text evidence="8">The sequence shown here is derived from an EMBL/GenBank/DDBJ whole genome shotgun (WGS) entry which is preliminary data.</text>
</comment>
<protein>
    <submittedName>
        <fullName evidence="8">DoxX family protein</fullName>
    </submittedName>
</protein>
<dbReference type="InterPro" id="IPR051907">
    <property type="entry name" value="DoxX-like_oxidoreductase"/>
</dbReference>
<comment type="similarity">
    <text evidence="2">Belongs to the DoxX family.</text>
</comment>
<name>A0A2P7NYD1_9PROT</name>
<dbReference type="PANTHER" id="PTHR33452:SF1">
    <property type="entry name" value="INNER MEMBRANE PROTEIN YPHA-RELATED"/>
    <property type="match status" value="1"/>
</dbReference>
<reference evidence="8 9" key="1">
    <citation type="submission" date="2018-03" db="EMBL/GenBank/DDBJ databases">
        <title>Draft genome of Nitrosomonas supralitoralis APG5.</title>
        <authorList>
            <person name="Urakawa H."/>
            <person name="Lopez J.V."/>
        </authorList>
    </citation>
    <scope>NUCLEOTIDE SEQUENCE [LARGE SCALE GENOMIC DNA]</scope>
    <source>
        <strain evidence="8 9">APG5</strain>
    </source>
</reference>
<dbReference type="AlphaFoldDB" id="A0A2P7NYD1"/>
<dbReference type="GO" id="GO:0005886">
    <property type="term" value="C:plasma membrane"/>
    <property type="evidence" value="ECO:0007669"/>
    <property type="project" value="UniProtKB-SubCell"/>
</dbReference>
<feature type="transmembrane region" description="Helical" evidence="7">
    <location>
        <begin position="99"/>
        <end position="119"/>
    </location>
</feature>
<keyword evidence="5 7" id="KW-1133">Transmembrane helix</keyword>
<feature type="transmembrane region" description="Helical" evidence="7">
    <location>
        <begin position="38"/>
        <end position="60"/>
    </location>
</feature>
<comment type="subcellular location">
    <subcellularLocation>
        <location evidence="1">Cell membrane</location>
        <topology evidence="1">Multi-pass membrane protein</topology>
    </subcellularLocation>
</comment>
<dbReference type="Proteomes" id="UP000241912">
    <property type="component" value="Unassembled WGS sequence"/>
</dbReference>
<evidence type="ECO:0000256" key="4">
    <source>
        <dbReference type="ARBA" id="ARBA00022692"/>
    </source>
</evidence>
<dbReference type="PANTHER" id="PTHR33452">
    <property type="entry name" value="OXIDOREDUCTASE CATD-RELATED"/>
    <property type="match status" value="1"/>
</dbReference>
<dbReference type="EMBL" id="PXXU01000005">
    <property type="protein sequence ID" value="PSJ18476.1"/>
    <property type="molecule type" value="Genomic_DNA"/>
</dbReference>
<evidence type="ECO:0000256" key="1">
    <source>
        <dbReference type="ARBA" id="ARBA00004651"/>
    </source>
</evidence>
<evidence type="ECO:0000256" key="6">
    <source>
        <dbReference type="ARBA" id="ARBA00023136"/>
    </source>
</evidence>
<evidence type="ECO:0000256" key="3">
    <source>
        <dbReference type="ARBA" id="ARBA00022475"/>
    </source>
</evidence>
<evidence type="ECO:0000313" key="8">
    <source>
        <dbReference type="EMBL" id="PSJ18476.1"/>
    </source>
</evidence>
<keyword evidence="9" id="KW-1185">Reference proteome</keyword>
<gene>
    <name evidence="8" type="ORF">C7H79_02510</name>
</gene>
<dbReference type="RefSeq" id="WP_106705723.1">
    <property type="nucleotide sequence ID" value="NZ_PXXU01000005.1"/>
</dbReference>
<evidence type="ECO:0000256" key="7">
    <source>
        <dbReference type="SAM" id="Phobius"/>
    </source>
</evidence>
<dbReference type="OrthoDB" id="9792760at2"/>
<dbReference type="InterPro" id="IPR032808">
    <property type="entry name" value="DoxX"/>
</dbReference>
<accession>A0A2P7NYD1</accession>